<dbReference type="Gene3D" id="2.40.50.140">
    <property type="entry name" value="Nucleic acid-binding proteins"/>
    <property type="match status" value="3"/>
</dbReference>
<sequence length="2619" mass="299440">MGKKARKNQSVHTEISPAQTLIGYSGKVLLKKLKPLRRSRSDKVREKTLEQDYLAKCSALACRLQDHRNLLELMVQMVCCNGKDKCVSTVCQELKEKHDGSIKLIKFHFEEVGATLDVLPQQTKASLCEMMDRDEKLRVKLDKVFKIVQGQKSKGPKSSHLNSPAVFKAANSHSGEELFQIFVHGIKHDRPLVLILRQDELGQALRNTVLEKCPSLPRSFIFLHQGRKICLIKSLKEQGLTHDSNIHVHFGLRGGMDSAKDPALENNREMDPRKWKKAKVIQWIDDVCEEYEIDGSDVLKLKTISGAGLTKLTRQDWIERSPNQGDFFFNLWTELIAAFEENVNGTTSSADDGTKSSETGAGTTINQESESDDTLRETAKRKSKRSASPCDDPSASNSSCGNSQNRSELQGLFGTVESLDKIRDHLYIDELLRKTPPDGEVITLKGLCFSTPRNRGAAGTVYLRNESKVDDAFVELDVEIKVSPESKVLNRHKISTILDVKLSDPLVVRGRIQRPDKEIVSMTEGVQRLPFKVVVDSDEHAAVRNEATVSPAYSRPKSETFLTAHGIFSAEGTNQETIFLNDTLRKIRGNLYCLPEQPLEKMKESMVALKNSSTGDIFVGVSPDRRAVGAKVSRAMVIKKREDMARALGEILPNVNESVDICATAAEADECVERRKDFVAAMWLQNKSLLPHEVEEEEEIPILFRIHVVKGTSQISFIKKEHTRAYTRVGAETKLMADYEDLFNRLESLASRNIPEKTPTYLKKEIEKGSKYVIDSDERRVFDKVRFETDKKEFKEVFGVDPKKIILEDHIKRYSASFLNTDGGDIYFGIQEDTKTKIGYVVGVFMSEQDRKELVKECSEIICNFWPSVDSSHFFMKFTKVKFDSSKNIVRYPESHEERARKFFAVSFHKAHDVPKFIKHAKSKVDQLLTVLRLKNNRCCILVKDATQLNVENFISEMESESGKSKYFQVAVASPEEVEDARDSFCVVHLHVSASQYPIHLTGPLLTFNLDPGGEVAEMKPTKLLECFKKTDYSIESDKLLNALNRFEKESTSYVLVCSPFSLQRQDRDLYGIVVPEWALVLDFDQTPNQDGHLLNIFKPLHDRHQVERNLFVRTPRDRRLQLDPSNGVCWCAVRGYEDVNKTLAEEGHASWMKSHGRHMRTLIEQLILHVSPNQLVVVCLWDDGHEELLPSLYALLEDLLSSWGPTKIIFVCSNPLAKSVVLSGVVDPLERARFEVKRDNVIVALPHEMARHVGAALPPPYRSEDAFQVPRRFYYHDVEKTIPDTLPQPIRQAIQGHIQLMYLNNATPFQSKSEDEDKVRVKFFSGSEIDEIGLVCGIAIEREKMKEVKKELRSFLTDKRSHVCFTILKAERGAGATTLCMQLLFEFHKQYVCARLLEFNDSLGTNIEKITQFSRLPLILFVDSEMTVLPEFNDFKNEAERRNLNLKLLVVESYPLYSQQKKKQSIPYFVGTAPFKTMELSRELTQGEVAQLVDQFLKLKDISEEKKVQLKVLKERVARECSLRKFAFFSLTVFGKKFSGLKSYVQYRLAHANELQLQILEFLALIHVYTDFLFPVNAFASMAKTNVVLLEKIFSNDDVRELLSPPSSDGRNLRRISFVEVAEELLRQQSEKRELSLTLYLKDVALRLARCALSDPRSSKKIERITRQLYITSEYGSEKFSPLVRFMRESDQDAARDMLLELSETFENGTSVWAHLLAHLAKYYMIVYEDFQSAIPRIEEAVKAHKEDPLLHHIHGDIIRLQVQNLKDQKKFSLDEVVRNSIRSSSCFEIVKDKRPLMEHGYSSDALVRKIVMLAAMKSVGRSHFVDYLKVFLEEKIVNHSFSTLSEEDKYILALVPDSFANLRAVPINEHTAKLKDNLLENLGSLEEMKVFCESLKEVTKGSSDEDWVDAVVLQTLSLIYSLEIERRQLQPEEADERIRNLEDLMMTNPYHDEESMKIWIRCVRLGSKVPPLKAVRRKIDAWLKFTGRRSPFALFYNYVVAILEAVSDPDDKEKMNKATKYVEEFLHKRSRRLKEVSRDPFLPVEWLHPKVGRHINSLDSLLYHEDLVREYLKRSSRQGQKRGGKEIIERALFEEQITKWKGIVSEKISDWRGTITFKNRISVSFVPINVQPYMPNEGDEVQFCLAFHWTGPFAWHVACPPGMAKAQKAAARVSQSLPIYKEDKDSTEKDFSEDDEEHDFLPLVGTPLHREPVRLRQKSSEVDDWTRHLDEEMQGIVVLVKPDKGYGRIFHPKYEERLFFHAKQFVPPVDDLDDIKLYSVVSFTVGKAEKGPRAMNVMMVEEDLIDPLLKENRIRLHEEEKAVNPATPAVYREATRTATLPKSLEDLYRMKSRLEGYVCSLEGPPRFNQVRGFIEVPSTRERVFFHEFKSGISKEDIPHLRRGTKVQFSVEKGSKGFFAQNMYIQHPESEQASRGSSWDLFPSRGIQEGYIAKLESTYGFITKYHPSETWLEPSRIFFHESDLRGYQFNRLVVGDRVHFSLGKNEKGYFAQKIDVQSQPPVVIVNTQGGYGTTSSCGPGFLPRSHLMPSIGQFSQLQYAGSPNSPNAMGGHPLQEPGSIGAGRQHVSERMAGGPFQEPGVRTDAADWHIESWRRKRR</sequence>
<dbReference type="GO" id="GO:0043565">
    <property type="term" value="F:sequence-specific DNA binding"/>
    <property type="evidence" value="ECO:0007669"/>
    <property type="project" value="InterPro"/>
</dbReference>
<dbReference type="Proteomes" id="UP000225706">
    <property type="component" value="Unassembled WGS sequence"/>
</dbReference>
<name>A0A2B4SUE9_STYPI</name>
<dbReference type="SUPFAM" id="SSF47769">
    <property type="entry name" value="SAM/Pointed domain"/>
    <property type="match status" value="1"/>
</dbReference>
<organism evidence="3 4">
    <name type="scientific">Stylophora pistillata</name>
    <name type="common">Smooth cauliflower coral</name>
    <dbReference type="NCBI Taxonomy" id="50429"/>
    <lineage>
        <taxon>Eukaryota</taxon>
        <taxon>Metazoa</taxon>
        <taxon>Cnidaria</taxon>
        <taxon>Anthozoa</taxon>
        <taxon>Hexacorallia</taxon>
        <taxon>Scleractinia</taxon>
        <taxon>Astrocoeniina</taxon>
        <taxon>Pocilloporidae</taxon>
        <taxon>Stylophora</taxon>
    </lineage>
</organism>
<dbReference type="PANTHER" id="PTHR16155">
    <property type="entry name" value="DED DOMAIN-CONTAINING PROTEIN"/>
    <property type="match status" value="1"/>
</dbReference>
<evidence type="ECO:0000313" key="4">
    <source>
        <dbReference type="Proteomes" id="UP000225706"/>
    </source>
</evidence>
<dbReference type="Pfam" id="PF00313">
    <property type="entry name" value="CSD"/>
    <property type="match status" value="2"/>
</dbReference>
<evidence type="ECO:0000259" key="2">
    <source>
        <dbReference type="PROSITE" id="PS51433"/>
    </source>
</evidence>
<gene>
    <name evidence="3" type="ORF">AWC38_SpisGene2362</name>
</gene>
<dbReference type="Pfam" id="PF02198">
    <property type="entry name" value="SAM_PNT"/>
    <property type="match status" value="1"/>
</dbReference>
<dbReference type="InterPro" id="IPR013761">
    <property type="entry name" value="SAM/pointed_sf"/>
</dbReference>
<dbReference type="InterPro" id="IPR012340">
    <property type="entry name" value="NA-bd_OB-fold"/>
</dbReference>
<dbReference type="CDD" id="cd04458">
    <property type="entry name" value="CSP_CDS"/>
    <property type="match status" value="2"/>
</dbReference>
<dbReference type="PROSITE" id="PS51433">
    <property type="entry name" value="PNT"/>
    <property type="match status" value="1"/>
</dbReference>
<dbReference type="Pfam" id="PF04326">
    <property type="entry name" value="SLFN_AlbA_2"/>
    <property type="match status" value="1"/>
</dbReference>
<dbReference type="InterPro" id="IPR011129">
    <property type="entry name" value="CSD"/>
</dbReference>
<dbReference type="SMART" id="SM00357">
    <property type="entry name" value="CSP"/>
    <property type="match status" value="3"/>
</dbReference>
<proteinExistence type="predicted"/>
<comment type="caution">
    <text evidence="3">The sequence shown here is derived from an EMBL/GenBank/DDBJ whole genome shotgun (WGS) entry which is preliminary data.</text>
</comment>
<feature type="compositionally biased region" description="Polar residues" evidence="1">
    <location>
        <begin position="394"/>
        <end position="406"/>
    </location>
</feature>
<keyword evidence="4" id="KW-1185">Reference proteome</keyword>
<dbReference type="InterPro" id="IPR038461">
    <property type="entry name" value="Schlafen_AlbA_2_dom_sf"/>
</dbReference>
<protein>
    <recommendedName>
        <fullName evidence="2">PNT domain-containing protein</fullName>
    </recommendedName>
</protein>
<dbReference type="GO" id="GO:0005737">
    <property type="term" value="C:cytoplasm"/>
    <property type="evidence" value="ECO:0007669"/>
    <property type="project" value="TreeGrafter"/>
</dbReference>
<dbReference type="InterPro" id="IPR003118">
    <property type="entry name" value="Pointed_dom"/>
</dbReference>
<evidence type="ECO:0000313" key="3">
    <source>
        <dbReference type="EMBL" id="PFX32713.1"/>
    </source>
</evidence>
<feature type="region of interest" description="Disordered" evidence="1">
    <location>
        <begin position="2561"/>
        <end position="2587"/>
    </location>
</feature>
<reference evidence="4" key="1">
    <citation type="journal article" date="2017" name="bioRxiv">
        <title>Comparative analysis of the genomes of Stylophora pistillata and Acropora digitifera provides evidence for extensive differences between species of corals.</title>
        <authorList>
            <person name="Voolstra C.R."/>
            <person name="Li Y."/>
            <person name="Liew Y.J."/>
            <person name="Baumgarten S."/>
            <person name="Zoccola D."/>
            <person name="Flot J.-F."/>
            <person name="Tambutte S."/>
            <person name="Allemand D."/>
            <person name="Aranda M."/>
        </authorList>
    </citation>
    <scope>NUCLEOTIDE SEQUENCE [LARGE SCALE GENOMIC DNA]</scope>
</reference>
<dbReference type="InterPro" id="IPR002059">
    <property type="entry name" value="CSP_DNA-bd"/>
</dbReference>
<accession>A0A2B4SUE9</accession>
<evidence type="ECO:0000256" key="1">
    <source>
        <dbReference type="SAM" id="MobiDB-lite"/>
    </source>
</evidence>
<dbReference type="Gene3D" id="3.30.950.30">
    <property type="entry name" value="Schlafen, AAA domain"/>
    <property type="match status" value="1"/>
</dbReference>
<dbReference type="SUPFAM" id="SSF50249">
    <property type="entry name" value="Nucleic acid-binding proteins"/>
    <property type="match status" value="2"/>
</dbReference>
<dbReference type="EMBL" id="LSMT01000019">
    <property type="protein sequence ID" value="PFX32713.1"/>
    <property type="molecule type" value="Genomic_DNA"/>
</dbReference>
<dbReference type="Gene3D" id="1.10.150.50">
    <property type="entry name" value="Transcription Factor, Ets-1"/>
    <property type="match status" value="1"/>
</dbReference>
<feature type="region of interest" description="Disordered" evidence="1">
    <location>
        <begin position="345"/>
        <end position="406"/>
    </location>
</feature>
<feature type="compositionally biased region" description="Polar residues" evidence="1">
    <location>
        <begin position="345"/>
        <end position="368"/>
    </location>
</feature>
<dbReference type="PANTHER" id="PTHR16155:SF19">
    <property type="entry name" value="DED DOMAIN-CONTAINING PROTEIN"/>
    <property type="match status" value="1"/>
</dbReference>
<dbReference type="OrthoDB" id="5954290at2759"/>
<dbReference type="InterPro" id="IPR007421">
    <property type="entry name" value="Schlafen_AlbA_2_dom"/>
</dbReference>
<feature type="domain" description="PNT" evidence="2">
    <location>
        <begin position="254"/>
        <end position="339"/>
    </location>
</feature>
<dbReference type="SMART" id="SM00251">
    <property type="entry name" value="SAM_PNT"/>
    <property type="match status" value="1"/>
</dbReference>